<comment type="caution">
    <text evidence="1">The sequence shown here is derived from an EMBL/GenBank/DDBJ whole genome shotgun (WGS) entry which is preliminary data.</text>
</comment>
<evidence type="ECO:0000313" key="2">
    <source>
        <dbReference type="Proteomes" id="UP001062846"/>
    </source>
</evidence>
<name>A0ACC0MIN7_RHOML</name>
<organism evidence="1 2">
    <name type="scientific">Rhododendron molle</name>
    <name type="common">Chinese azalea</name>
    <name type="synonym">Azalea mollis</name>
    <dbReference type="NCBI Taxonomy" id="49168"/>
    <lineage>
        <taxon>Eukaryota</taxon>
        <taxon>Viridiplantae</taxon>
        <taxon>Streptophyta</taxon>
        <taxon>Embryophyta</taxon>
        <taxon>Tracheophyta</taxon>
        <taxon>Spermatophyta</taxon>
        <taxon>Magnoliopsida</taxon>
        <taxon>eudicotyledons</taxon>
        <taxon>Gunneridae</taxon>
        <taxon>Pentapetalae</taxon>
        <taxon>asterids</taxon>
        <taxon>Ericales</taxon>
        <taxon>Ericaceae</taxon>
        <taxon>Ericoideae</taxon>
        <taxon>Rhodoreae</taxon>
        <taxon>Rhododendron</taxon>
    </lineage>
</organism>
<gene>
    <name evidence="1" type="ORF">RHMOL_Rhmol09G0263500</name>
</gene>
<dbReference type="Proteomes" id="UP001062846">
    <property type="component" value="Chromosome 9"/>
</dbReference>
<reference evidence="1" key="1">
    <citation type="submission" date="2022-02" db="EMBL/GenBank/DDBJ databases">
        <title>Plant Genome Project.</title>
        <authorList>
            <person name="Zhang R.-G."/>
        </authorList>
    </citation>
    <scope>NUCLEOTIDE SEQUENCE</scope>
    <source>
        <strain evidence="1">AT1</strain>
    </source>
</reference>
<proteinExistence type="predicted"/>
<sequence length="85" mass="10361">MSCFCSMLVETTHLWFLKNEKGEAHNRFRRGWKFLYRALIPSVRLLFQWRIQSQQPIDSMPCMLEAFRDFRVVFRFRSMARKAVL</sequence>
<protein>
    <submittedName>
        <fullName evidence="1">Uncharacterized protein</fullName>
    </submittedName>
</protein>
<accession>A0ACC0MIN7</accession>
<keyword evidence="2" id="KW-1185">Reference proteome</keyword>
<evidence type="ECO:0000313" key="1">
    <source>
        <dbReference type="EMBL" id="KAI8540429.1"/>
    </source>
</evidence>
<dbReference type="EMBL" id="CM046396">
    <property type="protein sequence ID" value="KAI8540429.1"/>
    <property type="molecule type" value="Genomic_DNA"/>
</dbReference>